<dbReference type="Proteomes" id="UP000198415">
    <property type="component" value="Unassembled WGS sequence"/>
</dbReference>
<sequence>MWQDVAAVREDLRDGGAVALANALSANDVRTWLALEPAERREVLAAASPSRRDEIAAFAKRVATRDATTIFDDLVTFPDLSAGTCCTALERLYDRWAGTIDPGRARAYLAAALPHGPAYPKIFRCAARVYLELGERDRVVETVAACKRSGRSLRRIRDEMALAPMWGHPGYAELFAHMSPPLFVDLDAALLAGPEAVRRLRTDSGPWGELRRLVNLERVDLRWGDEQALEGLAELPRLVSVKFHGRCRGPKPTWALATLVELPALREFSFEASGVSVQPDQVRALRADFARRDLPEQDRTLHVALLFDTDDGTAEQFGVRGLVAALDSAVPAVRQTAQRILAYHLAVPAGGLPHGAGILLAGELNADRAVLVDRLAAAGVTVQREPGPATRLAVVGERHEGRALTYLDAGIPLILEDHLRASLDRIEQRDPIARLRARDVTDTPDA</sequence>
<proteinExistence type="predicted"/>
<dbReference type="AlphaFoldDB" id="A0A239AJR7"/>
<evidence type="ECO:0000313" key="2">
    <source>
        <dbReference type="Proteomes" id="UP000198415"/>
    </source>
</evidence>
<dbReference type="OrthoDB" id="3682882at2"/>
<evidence type="ECO:0000313" key="1">
    <source>
        <dbReference type="EMBL" id="SNR95631.1"/>
    </source>
</evidence>
<name>A0A239AJR7_9ACTN</name>
<protein>
    <recommendedName>
        <fullName evidence="3">BRCT domain-containing protein</fullName>
    </recommendedName>
</protein>
<dbReference type="EMBL" id="FZNR01000007">
    <property type="protein sequence ID" value="SNR95631.1"/>
    <property type="molecule type" value="Genomic_DNA"/>
</dbReference>
<gene>
    <name evidence="1" type="ORF">SAMN06264365_107383</name>
</gene>
<accession>A0A239AJR7</accession>
<reference evidence="1 2" key="1">
    <citation type="submission" date="2017-06" db="EMBL/GenBank/DDBJ databases">
        <authorList>
            <person name="Kim H.J."/>
            <person name="Triplett B.A."/>
        </authorList>
    </citation>
    <scope>NUCLEOTIDE SEQUENCE [LARGE SCALE GENOMIC DNA]</scope>
    <source>
        <strain evidence="1 2">DSM 43151</strain>
    </source>
</reference>
<evidence type="ECO:0008006" key="3">
    <source>
        <dbReference type="Google" id="ProtNLM"/>
    </source>
</evidence>
<organism evidence="1 2">
    <name type="scientific">Actinoplanes regularis</name>
    <dbReference type="NCBI Taxonomy" id="52697"/>
    <lineage>
        <taxon>Bacteria</taxon>
        <taxon>Bacillati</taxon>
        <taxon>Actinomycetota</taxon>
        <taxon>Actinomycetes</taxon>
        <taxon>Micromonosporales</taxon>
        <taxon>Micromonosporaceae</taxon>
        <taxon>Actinoplanes</taxon>
    </lineage>
</organism>
<keyword evidence="2" id="KW-1185">Reference proteome</keyword>
<dbReference type="RefSeq" id="WP_089294923.1">
    <property type="nucleotide sequence ID" value="NZ_BOMU01000119.1"/>
</dbReference>